<feature type="transmembrane region" description="Helical" evidence="6">
    <location>
        <begin position="352"/>
        <end position="371"/>
    </location>
</feature>
<feature type="transmembrane region" description="Helical" evidence="6">
    <location>
        <begin position="326"/>
        <end position="345"/>
    </location>
</feature>
<comment type="subcellular location">
    <subcellularLocation>
        <location evidence="1">Endomembrane system</location>
        <topology evidence="1">Multi-pass membrane protein</topology>
    </subcellularLocation>
</comment>
<dbReference type="EMBL" id="FXWG01000003">
    <property type="protein sequence ID" value="SMQ74761.1"/>
    <property type="molecule type" value="Genomic_DNA"/>
</dbReference>
<evidence type="ECO:0000256" key="5">
    <source>
        <dbReference type="ARBA" id="ARBA00023136"/>
    </source>
</evidence>
<keyword evidence="5 6" id="KW-0472">Membrane</keyword>
<evidence type="ECO:0000256" key="2">
    <source>
        <dbReference type="ARBA" id="ARBA00022448"/>
    </source>
</evidence>
<dbReference type="PANTHER" id="PTHR23519">
    <property type="entry name" value="AUTOPHAGY-RELATED PROTEIN 22"/>
    <property type="match status" value="1"/>
</dbReference>
<keyword evidence="2" id="KW-0813">Transport</keyword>
<evidence type="ECO:0000256" key="6">
    <source>
        <dbReference type="SAM" id="Phobius"/>
    </source>
</evidence>
<dbReference type="Gene3D" id="1.20.1250.20">
    <property type="entry name" value="MFS general substrate transporter like domains"/>
    <property type="match status" value="1"/>
</dbReference>
<feature type="transmembrane region" description="Helical" evidence="6">
    <location>
        <begin position="295"/>
        <end position="320"/>
    </location>
</feature>
<dbReference type="RefSeq" id="WP_234990104.1">
    <property type="nucleotide sequence ID" value="NZ_FXWG01000003.1"/>
</dbReference>
<keyword evidence="4 6" id="KW-1133">Transmembrane helix</keyword>
<dbReference type="PANTHER" id="PTHR23519:SF1">
    <property type="entry name" value="AUTOPHAGY-RELATED PROTEIN 22"/>
    <property type="match status" value="1"/>
</dbReference>
<evidence type="ECO:0000256" key="1">
    <source>
        <dbReference type="ARBA" id="ARBA00004127"/>
    </source>
</evidence>
<sequence>MASLPPQAAVQLESVTPGVGGPMGRTGFAWAVFEWARNPYYILIVIYIFAPYFARDIIGADLLASGALDGMEAEQARATANARGQATIASVTKWAGMIAALTAPFLGAALDRGGRLKPILAVMLGAICISSALLWFAIPGGQGLPVPVIMALLVIAYVAFTYSEVTHNAMLSVAGAPDRLSMISGLGLGLGNLAATMIFIALVLFFVLPGMIGWPFAVPQFGFDLAKFEHLRIAGPICAVWLALFSIPFFRNARDPGRPGASWKAAISDGARSVLQTLREAAHYRELIRFLIARMFYADAMAALLALGAVYVALFLGWGVLEMLCYAIFASACAFAGGLFGGWLDGKVGVKYALVIEIVAMVATLVFQLSITRDSLLFGAVENYQVWDGLVFRTLSDLVYLASISVVAIAATASISSSRAMLVTLAPPGRSGEFFGLYAIAGTITVWMGPLLVEYFTLWSNSQRVGMASISLLFLIGLAILLFVRMPQRHAAAIP</sequence>
<dbReference type="InterPro" id="IPR024671">
    <property type="entry name" value="Atg22-like"/>
</dbReference>
<reference evidence="8" key="1">
    <citation type="submission" date="2017-04" db="EMBL/GenBank/DDBJ databases">
        <authorList>
            <person name="Varghese N."/>
            <person name="Submissions S."/>
        </authorList>
    </citation>
    <scope>NUCLEOTIDE SEQUENCE [LARGE SCALE GENOMIC DNA]</scope>
</reference>
<dbReference type="InterPro" id="IPR036259">
    <property type="entry name" value="MFS_trans_sf"/>
</dbReference>
<dbReference type="AlphaFoldDB" id="A0A1Y6FMU2"/>
<feature type="transmembrane region" description="Helical" evidence="6">
    <location>
        <begin position="40"/>
        <end position="58"/>
    </location>
</feature>
<keyword evidence="3 6" id="KW-0812">Transmembrane</keyword>
<feature type="transmembrane region" description="Helical" evidence="6">
    <location>
        <begin position="231"/>
        <end position="250"/>
    </location>
</feature>
<feature type="transmembrane region" description="Helical" evidence="6">
    <location>
        <begin position="183"/>
        <end position="211"/>
    </location>
</feature>
<evidence type="ECO:0000313" key="7">
    <source>
        <dbReference type="EMBL" id="SMQ74761.1"/>
    </source>
</evidence>
<feature type="transmembrane region" description="Helical" evidence="6">
    <location>
        <begin position="434"/>
        <end position="453"/>
    </location>
</feature>
<feature type="transmembrane region" description="Helical" evidence="6">
    <location>
        <begin position="465"/>
        <end position="484"/>
    </location>
</feature>
<proteinExistence type="predicted"/>
<dbReference type="SUPFAM" id="SSF103473">
    <property type="entry name" value="MFS general substrate transporter"/>
    <property type="match status" value="1"/>
</dbReference>
<dbReference type="GO" id="GO:0012505">
    <property type="term" value="C:endomembrane system"/>
    <property type="evidence" value="ECO:0007669"/>
    <property type="project" value="UniProtKB-SubCell"/>
</dbReference>
<gene>
    <name evidence="7" type="ORF">SAMN06297468_2932</name>
</gene>
<name>A0A1Y6FMU2_9SPHN</name>
<evidence type="ECO:0000256" key="4">
    <source>
        <dbReference type="ARBA" id="ARBA00022989"/>
    </source>
</evidence>
<accession>A0A1Y6FMU2</accession>
<keyword evidence="8" id="KW-1185">Reference proteome</keyword>
<dbReference type="Proteomes" id="UP000194420">
    <property type="component" value="Unassembled WGS sequence"/>
</dbReference>
<protein>
    <submittedName>
        <fullName evidence="7">MFS transporter, UMF1 family</fullName>
    </submittedName>
</protein>
<feature type="transmembrane region" description="Helical" evidence="6">
    <location>
        <begin position="398"/>
        <end position="422"/>
    </location>
</feature>
<dbReference type="Pfam" id="PF11700">
    <property type="entry name" value="ATG22"/>
    <property type="match status" value="1"/>
</dbReference>
<dbReference type="InterPro" id="IPR050495">
    <property type="entry name" value="ATG22/LtaA_families"/>
</dbReference>
<feature type="transmembrane region" description="Helical" evidence="6">
    <location>
        <begin position="119"/>
        <end position="138"/>
    </location>
</feature>
<organism evidence="7 8">
    <name type="scientific">Altererythrobacter xiamenensis</name>
    <dbReference type="NCBI Taxonomy" id="1316679"/>
    <lineage>
        <taxon>Bacteria</taxon>
        <taxon>Pseudomonadati</taxon>
        <taxon>Pseudomonadota</taxon>
        <taxon>Alphaproteobacteria</taxon>
        <taxon>Sphingomonadales</taxon>
        <taxon>Erythrobacteraceae</taxon>
        <taxon>Altererythrobacter</taxon>
    </lineage>
</organism>
<evidence type="ECO:0000313" key="8">
    <source>
        <dbReference type="Proteomes" id="UP000194420"/>
    </source>
</evidence>
<evidence type="ECO:0000256" key="3">
    <source>
        <dbReference type="ARBA" id="ARBA00022692"/>
    </source>
</evidence>
<feature type="transmembrane region" description="Helical" evidence="6">
    <location>
        <begin position="144"/>
        <end position="162"/>
    </location>
</feature>